<dbReference type="EMBL" id="BQKB01000059">
    <property type="protein sequence ID" value="GJM54048.1"/>
    <property type="molecule type" value="Genomic_DNA"/>
</dbReference>
<dbReference type="InterPro" id="IPR021474">
    <property type="entry name" value="DUF3127"/>
</dbReference>
<evidence type="ECO:0000313" key="4">
    <source>
        <dbReference type="Proteomes" id="UP001207736"/>
    </source>
</evidence>
<evidence type="ECO:0000313" key="3">
    <source>
        <dbReference type="EMBL" id="GJM54048.1"/>
    </source>
</evidence>
<dbReference type="Pfam" id="PF11325">
    <property type="entry name" value="DUF3127"/>
    <property type="match status" value="1"/>
</dbReference>
<organism evidence="2 4">
    <name type="scientific">Capnocytophaga catalasegens</name>
    <dbReference type="NCBI Taxonomy" id="1004260"/>
    <lineage>
        <taxon>Bacteria</taxon>
        <taxon>Pseudomonadati</taxon>
        <taxon>Bacteroidota</taxon>
        <taxon>Flavobacteriia</taxon>
        <taxon>Flavobacteriales</taxon>
        <taxon>Flavobacteriaceae</taxon>
        <taxon>Capnocytophaga</taxon>
    </lineage>
</organism>
<feature type="compositionally biased region" description="Low complexity" evidence="1">
    <location>
        <begin position="117"/>
        <end position="131"/>
    </location>
</feature>
<proteinExistence type="predicted"/>
<dbReference type="RefSeq" id="WP_264846555.1">
    <property type="nucleotide sequence ID" value="NZ_BPMA01000022.1"/>
</dbReference>
<keyword evidence="5" id="KW-1185">Reference proteome</keyword>
<gene>
    <name evidence="2" type="ORF">RCZ15_08510</name>
    <name evidence="3" type="ORF">RCZ16_23640</name>
</gene>
<dbReference type="EMBL" id="BQKA01000014">
    <property type="protein sequence ID" value="GJM49876.1"/>
    <property type="molecule type" value="Genomic_DNA"/>
</dbReference>
<evidence type="ECO:0000313" key="5">
    <source>
        <dbReference type="Proteomes" id="UP001208692"/>
    </source>
</evidence>
<reference evidence="2 5" key="1">
    <citation type="submission" date="2021-11" db="EMBL/GenBank/DDBJ databases">
        <title>Draft genome sequence of Capnocytophaga sp. strain KC07075 isolated from cat oral cavity.</title>
        <authorList>
            <person name="Suzuki M."/>
            <person name="Imaoka K."/>
            <person name="Kimura M."/>
            <person name="Morikawa S."/>
            <person name="Maeda K."/>
        </authorList>
    </citation>
    <scope>NUCLEOTIDE SEQUENCE</scope>
    <source>
        <strain evidence="2">KC07075</strain>
        <strain evidence="3 5">KC07079</strain>
    </source>
</reference>
<sequence>MEIRGKLLKKSDIQQKTDSFRVQEFYLDCSTFDQYTGERRENILKFQVTNSSIDKLQPFNAGDILKVSFGINGRFFEFEDKETKQTKKSHAQNLNAYSFELIQTTNVANAGVPNSFQQPQTANYQQPQPTQGQMFDNYGNAPTNQQEDELELPF</sequence>
<comment type="caution">
    <text evidence="2">The sequence shown here is derived from an EMBL/GenBank/DDBJ whole genome shotgun (WGS) entry which is preliminary data.</text>
</comment>
<dbReference type="AlphaFoldDB" id="A0AAV5AVK0"/>
<dbReference type="Proteomes" id="UP001207736">
    <property type="component" value="Unassembled WGS sequence"/>
</dbReference>
<evidence type="ECO:0000313" key="2">
    <source>
        <dbReference type="EMBL" id="GJM49876.1"/>
    </source>
</evidence>
<protein>
    <recommendedName>
        <fullName evidence="6">Single-stranded DNA-binding protein</fullName>
    </recommendedName>
</protein>
<dbReference type="Proteomes" id="UP001208692">
    <property type="component" value="Unassembled WGS sequence"/>
</dbReference>
<feature type="region of interest" description="Disordered" evidence="1">
    <location>
        <begin position="111"/>
        <end position="154"/>
    </location>
</feature>
<name>A0AAV5AVK0_9FLAO</name>
<evidence type="ECO:0000256" key="1">
    <source>
        <dbReference type="SAM" id="MobiDB-lite"/>
    </source>
</evidence>
<evidence type="ECO:0008006" key="6">
    <source>
        <dbReference type="Google" id="ProtNLM"/>
    </source>
</evidence>
<accession>A0AAV5AVK0</accession>